<protein>
    <submittedName>
        <fullName evidence="5">Transcriptional regulator</fullName>
    </submittedName>
</protein>
<dbReference type="CDD" id="cd00090">
    <property type="entry name" value="HTH_ARSR"/>
    <property type="match status" value="1"/>
</dbReference>
<evidence type="ECO:0000259" key="4">
    <source>
        <dbReference type="PROSITE" id="PS51118"/>
    </source>
</evidence>
<proteinExistence type="predicted"/>
<dbReference type="Gene3D" id="3.30.1050.10">
    <property type="entry name" value="SCP2 sterol-binding domain"/>
    <property type="match status" value="1"/>
</dbReference>
<dbReference type="PANTHER" id="PTHR33204">
    <property type="entry name" value="TRANSCRIPTIONAL REGULATOR, MARR FAMILY"/>
    <property type="match status" value="1"/>
</dbReference>
<dbReference type="RefSeq" id="WP_144237710.1">
    <property type="nucleotide sequence ID" value="NZ_VJWA01000002.1"/>
</dbReference>
<dbReference type="InterPro" id="IPR036390">
    <property type="entry name" value="WH_DNA-bd_sf"/>
</dbReference>
<dbReference type="Proteomes" id="UP000317894">
    <property type="component" value="Unassembled WGS sequence"/>
</dbReference>
<dbReference type="InterPro" id="IPR002577">
    <property type="entry name" value="HTH_HxlR"/>
</dbReference>
<reference evidence="5 6" key="1">
    <citation type="submission" date="2019-07" db="EMBL/GenBank/DDBJ databases">
        <title>Novel species isolated from glacier.</title>
        <authorList>
            <person name="Liu Q."/>
            <person name="Xin Y.-H."/>
        </authorList>
    </citation>
    <scope>NUCLEOTIDE SEQUENCE [LARGE SCALE GENOMIC DNA]</scope>
    <source>
        <strain evidence="5 6">LB1R16</strain>
    </source>
</reference>
<name>A0A552U8G0_9SPHN</name>
<evidence type="ECO:0000256" key="2">
    <source>
        <dbReference type="ARBA" id="ARBA00023125"/>
    </source>
</evidence>
<sequence length="230" mass="25167">MAQSEKVTSKRRDVADRRYDDACGTAFALELLGERWTLLIMRELMFGARRFGQIRAQLPGISANVLAQRLENLEAAGVLKRRKLPAPASVPVYELTSWGYESEPIMQTMGRWAVRSPDHDASLPLSPASLMMSLRTMLDAAGAKDLRMTVAFRLADDAFVAKLADGRLDIERGDGEADLIFAGEPEALAGLIYGEVPVAELERMGVLAVTGDRSLIAPFNALFNLPAKFA</sequence>
<dbReference type="Pfam" id="PF01638">
    <property type="entry name" value="HxlR"/>
    <property type="match status" value="1"/>
</dbReference>
<dbReference type="SUPFAM" id="SSF46785">
    <property type="entry name" value="Winged helix' DNA-binding domain"/>
    <property type="match status" value="1"/>
</dbReference>
<evidence type="ECO:0000313" key="5">
    <source>
        <dbReference type="EMBL" id="TRW14505.1"/>
    </source>
</evidence>
<gene>
    <name evidence="5" type="ORF">FMM06_12430</name>
</gene>
<keyword evidence="2" id="KW-0238">DNA-binding</keyword>
<dbReference type="OrthoDB" id="9782219at2"/>
<dbReference type="EMBL" id="VJWA01000002">
    <property type="protein sequence ID" value="TRW14505.1"/>
    <property type="molecule type" value="Genomic_DNA"/>
</dbReference>
<dbReference type="InterPro" id="IPR011991">
    <property type="entry name" value="ArsR-like_HTH"/>
</dbReference>
<keyword evidence="1" id="KW-0805">Transcription regulation</keyword>
<dbReference type="InterPro" id="IPR036527">
    <property type="entry name" value="SCP2_sterol-bd_dom_sf"/>
</dbReference>
<feature type="domain" description="HTH hxlR-type" evidence="4">
    <location>
        <begin position="23"/>
        <end position="121"/>
    </location>
</feature>
<keyword evidence="6" id="KW-1185">Reference proteome</keyword>
<evidence type="ECO:0000256" key="1">
    <source>
        <dbReference type="ARBA" id="ARBA00023015"/>
    </source>
</evidence>
<dbReference type="GO" id="GO:0003677">
    <property type="term" value="F:DNA binding"/>
    <property type="evidence" value="ECO:0007669"/>
    <property type="project" value="UniProtKB-KW"/>
</dbReference>
<keyword evidence="3" id="KW-0804">Transcription</keyword>
<evidence type="ECO:0000256" key="3">
    <source>
        <dbReference type="ARBA" id="ARBA00023163"/>
    </source>
</evidence>
<comment type="caution">
    <text evidence="5">The sequence shown here is derived from an EMBL/GenBank/DDBJ whole genome shotgun (WGS) entry which is preliminary data.</text>
</comment>
<dbReference type="InterPro" id="IPR036388">
    <property type="entry name" value="WH-like_DNA-bd_sf"/>
</dbReference>
<dbReference type="Pfam" id="PF02036">
    <property type="entry name" value="SCP2"/>
    <property type="match status" value="1"/>
</dbReference>
<dbReference type="PROSITE" id="PS51118">
    <property type="entry name" value="HTH_HXLR"/>
    <property type="match status" value="1"/>
</dbReference>
<dbReference type="AlphaFoldDB" id="A0A552U8G0"/>
<dbReference type="InterPro" id="IPR003033">
    <property type="entry name" value="SCP2_sterol-bd_dom"/>
</dbReference>
<dbReference type="SUPFAM" id="SSF55718">
    <property type="entry name" value="SCP-like"/>
    <property type="match status" value="1"/>
</dbReference>
<dbReference type="PANTHER" id="PTHR33204:SF18">
    <property type="entry name" value="TRANSCRIPTIONAL REGULATORY PROTEIN"/>
    <property type="match status" value="1"/>
</dbReference>
<organism evidence="5 6">
    <name type="scientific">Glacieibacterium frigidum</name>
    <dbReference type="NCBI Taxonomy" id="2593303"/>
    <lineage>
        <taxon>Bacteria</taxon>
        <taxon>Pseudomonadati</taxon>
        <taxon>Pseudomonadota</taxon>
        <taxon>Alphaproteobacteria</taxon>
        <taxon>Sphingomonadales</taxon>
        <taxon>Sphingosinicellaceae</taxon>
        <taxon>Glacieibacterium</taxon>
    </lineage>
</organism>
<evidence type="ECO:0000313" key="6">
    <source>
        <dbReference type="Proteomes" id="UP000317894"/>
    </source>
</evidence>
<dbReference type="Gene3D" id="1.10.10.10">
    <property type="entry name" value="Winged helix-like DNA-binding domain superfamily/Winged helix DNA-binding domain"/>
    <property type="match status" value="1"/>
</dbReference>
<dbReference type="GO" id="GO:0006355">
    <property type="term" value="P:regulation of DNA-templated transcription"/>
    <property type="evidence" value="ECO:0007669"/>
    <property type="project" value="UniProtKB-ARBA"/>
</dbReference>
<accession>A0A552U8G0</accession>